<evidence type="ECO:0000313" key="2">
    <source>
        <dbReference type="EMBL" id="GHG31163.1"/>
    </source>
</evidence>
<dbReference type="EMBL" id="BNBE01000005">
    <property type="protein sequence ID" value="GHG31163.1"/>
    <property type="molecule type" value="Genomic_DNA"/>
</dbReference>
<feature type="region of interest" description="Disordered" evidence="1">
    <location>
        <begin position="1"/>
        <end position="48"/>
    </location>
</feature>
<dbReference type="AlphaFoldDB" id="A0A919EU35"/>
<protein>
    <submittedName>
        <fullName evidence="2">Uncharacterized protein</fullName>
    </submittedName>
</protein>
<dbReference type="Proteomes" id="UP000632849">
    <property type="component" value="Unassembled WGS sequence"/>
</dbReference>
<accession>A0A919EU35</accession>
<evidence type="ECO:0000256" key="1">
    <source>
        <dbReference type="SAM" id="MobiDB-lite"/>
    </source>
</evidence>
<organism evidence="2 3">
    <name type="scientific">Streptomyces filamentosus</name>
    <name type="common">Streptomyces roseosporus</name>
    <dbReference type="NCBI Taxonomy" id="67294"/>
    <lineage>
        <taxon>Bacteria</taxon>
        <taxon>Bacillati</taxon>
        <taxon>Actinomycetota</taxon>
        <taxon>Actinomycetes</taxon>
        <taxon>Kitasatosporales</taxon>
        <taxon>Streptomycetaceae</taxon>
        <taxon>Streptomyces</taxon>
    </lineage>
</organism>
<gene>
    <name evidence="2" type="ORF">GCM10017667_80980</name>
</gene>
<reference evidence="2" key="2">
    <citation type="submission" date="2020-09" db="EMBL/GenBank/DDBJ databases">
        <authorList>
            <person name="Sun Q."/>
            <person name="Ohkuma M."/>
        </authorList>
    </citation>
    <scope>NUCLEOTIDE SEQUENCE</scope>
    <source>
        <strain evidence="2">JCM 4122</strain>
    </source>
</reference>
<comment type="caution">
    <text evidence="2">The sequence shown here is derived from an EMBL/GenBank/DDBJ whole genome shotgun (WGS) entry which is preliminary data.</text>
</comment>
<proteinExistence type="predicted"/>
<name>A0A919EU35_STRFL</name>
<keyword evidence="3" id="KW-1185">Reference proteome</keyword>
<evidence type="ECO:0000313" key="3">
    <source>
        <dbReference type="Proteomes" id="UP000632849"/>
    </source>
</evidence>
<reference evidence="2" key="1">
    <citation type="journal article" date="2014" name="Int. J. Syst. Evol. Microbiol.">
        <title>Complete genome sequence of Corynebacterium casei LMG S-19264T (=DSM 44701T), isolated from a smear-ripened cheese.</title>
        <authorList>
            <consortium name="US DOE Joint Genome Institute (JGI-PGF)"/>
            <person name="Walter F."/>
            <person name="Albersmeier A."/>
            <person name="Kalinowski J."/>
            <person name="Ruckert C."/>
        </authorList>
    </citation>
    <scope>NUCLEOTIDE SEQUENCE</scope>
    <source>
        <strain evidence="2">JCM 4122</strain>
    </source>
</reference>
<sequence>MGGGDAPLGVPVVEEEDQGLEGARVAGDAEPVGGDLAGPERLSGGGEPGVEFFGIGGAGEFSECGGKRSSVVLDLVPQSIDHRAEFGIFGDSLGFFHESEAIRDPHHIFSTSQDWRARYPPVNLK</sequence>